<dbReference type="SUPFAM" id="SSF53335">
    <property type="entry name" value="S-adenosyl-L-methionine-dependent methyltransferases"/>
    <property type="match status" value="1"/>
</dbReference>
<keyword evidence="2 3" id="KW-0808">Transferase</keyword>
<dbReference type="PANTHER" id="PTHR43648:SF1">
    <property type="entry name" value="ELECTRON TRANSFER FLAVOPROTEIN BETA SUBUNIT LYSINE METHYLTRANSFERASE"/>
    <property type="match status" value="1"/>
</dbReference>
<dbReference type="GO" id="GO:0032259">
    <property type="term" value="P:methylation"/>
    <property type="evidence" value="ECO:0007669"/>
    <property type="project" value="UniProtKB-KW"/>
</dbReference>
<dbReference type="Pfam" id="PF06325">
    <property type="entry name" value="PrmA"/>
    <property type="match status" value="1"/>
</dbReference>
<keyword evidence="1 3" id="KW-0489">Methyltransferase</keyword>
<evidence type="ECO:0000256" key="1">
    <source>
        <dbReference type="ARBA" id="ARBA00022603"/>
    </source>
</evidence>
<dbReference type="Proteomes" id="UP000467635">
    <property type="component" value="Unassembled WGS sequence"/>
</dbReference>
<name>A0A7X2MGE9_9LACO</name>
<proteinExistence type="predicted"/>
<accession>A0A7X2MGE9</accession>
<gene>
    <name evidence="3" type="ORF">GKC33_09840</name>
</gene>
<dbReference type="GO" id="GO:0005840">
    <property type="term" value="C:ribosome"/>
    <property type="evidence" value="ECO:0007669"/>
    <property type="project" value="UniProtKB-KW"/>
</dbReference>
<dbReference type="InterPro" id="IPR029063">
    <property type="entry name" value="SAM-dependent_MTases_sf"/>
</dbReference>
<keyword evidence="3" id="KW-0687">Ribonucleoprotein</keyword>
<sequence length="110" mass="12125">DNAVTAAKENFALNPISNNIEVKPNNLLEGIHKNVDIIVANILAEIIVPLIPQAKSNLKDGGIFITSGIINDKKELILTELEQNGFVVDEILNKKDWYSIIAHKPAKEDI</sequence>
<dbReference type="Gene3D" id="3.40.50.150">
    <property type="entry name" value="Vaccinia Virus protein VP39"/>
    <property type="match status" value="1"/>
</dbReference>
<comment type="caution">
    <text evidence="3">The sequence shown here is derived from an EMBL/GenBank/DDBJ whole genome shotgun (WGS) entry which is preliminary data.</text>
</comment>
<feature type="non-terminal residue" evidence="3">
    <location>
        <position position="1"/>
    </location>
</feature>
<keyword evidence="3" id="KW-0689">Ribosomal protein</keyword>
<dbReference type="EMBL" id="WKKX01000544">
    <property type="protein sequence ID" value="MSE08976.1"/>
    <property type="molecule type" value="Genomic_DNA"/>
</dbReference>
<reference evidence="3 4" key="1">
    <citation type="submission" date="2019-11" db="EMBL/GenBank/DDBJ databases">
        <title>Draft Genome Sequence of Plant Growth-Promoting Rhizosphere-Associated Bacteria.</title>
        <authorList>
            <person name="Vasilyev I.Y."/>
            <person name="Radchenko V."/>
            <person name="Ilnitskaya E.V."/>
        </authorList>
    </citation>
    <scope>NUCLEOTIDE SEQUENCE [LARGE SCALE GENOMIC DNA]</scope>
    <source>
        <strain evidence="3 4">VRA_01-1sq_f</strain>
    </source>
</reference>
<protein>
    <submittedName>
        <fullName evidence="3">50S ribosomal protein L11 methyltransferase</fullName>
    </submittedName>
</protein>
<dbReference type="GO" id="GO:0008276">
    <property type="term" value="F:protein methyltransferase activity"/>
    <property type="evidence" value="ECO:0007669"/>
    <property type="project" value="TreeGrafter"/>
</dbReference>
<evidence type="ECO:0000313" key="3">
    <source>
        <dbReference type="EMBL" id="MSE08976.1"/>
    </source>
</evidence>
<dbReference type="InterPro" id="IPR050078">
    <property type="entry name" value="Ribosomal_L11_MeTrfase_PrmA"/>
</dbReference>
<evidence type="ECO:0000256" key="2">
    <source>
        <dbReference type="ARBA" id="ARBA00022679"/>
    </source>
</evidence>
<organism evidence="3 4">
    <name type="scientific">Ligilactobacillus salivarius</name>
    <dbReference type="NCBI Taxonomy" id="1624"/>
    <lineage>
        <taxon>Bacteria</taxon>
        <taxon>Bacillati</taxon>
        <taxon>Bacillota</taxon>
        <taxon>Bacilli</taxon>
        <taxon>Lactobacillales</taxon>
        <taxon>Lactobacillaceae</taxon>
        <taxon>Ligilactobacillus</taxon>
    </lineage>
</organism>
<dbReference type="PANTHER" id="PTHR43648">
    <property type="entry name" value="ELECTRON TRANSFER FLAVOPROTEIN BETA SUBUNIT LYSINE METHYLTRANSFERASE"/>
    <property type="match status" value="1"/>
</dbReference>
<evidence type="ECO:0000313" key="4">
    <source>
        <dbReference type="Proteomes" id="UP000467635"/>
    </source>
</evidence>
<dbReference type="AlphaFoldDB" id="A0A7X2MGE9"/>